<dbReference type="SUPFAM" id="SSF56112">
    <property type="entry name" value="Protein kinase-like (PK-like)"/>
    <property type="match status" value="1"/>
</dbReference>
<comment type="caution">
    <text evidence="16">The sequence shown here is derived from an EMBL/GenBank/DDBJ whole genome shotgun (WGS) entry which is preliminary data.</text>
</comment>
<evidence type="ECO:0000256" key="9">
    <source>
        <dbReference type="ARBA" id="ARBA00022840"/>
    </source>
</evidence>
<protein>
    <submittedName>
        <fullName evidence="16">Receptor-like kinase</fullName>
    </submittedName>
</protein>
<keyword evidence="14" id="KW-0175">Coiled coil</keyword>
<gene>
    <name evidence="16" type="ORF">FRX31_006955</name>
</gene>
<comment type="similarity">
    <text evidence="3">In the C-terminal section; belongs to the protein kinase superfamily. Ser/Thr protein kinase family.</text>
</comment>
<feature type="domain" description="Protein kinase" evidence="15">
    <location>
        <begin position="114"/>
        <end position="394"/>
    </location>
</feature>
<dbReference type="Gene3D" id="1.10.510.10">
    <property type="entry name" value="Transferase(Phosphotransferase) domain 1"/>
    <property type="match status" value="1"/>
</dbReference>
<dbReference type="Gene3D" id="3.30.200.20">
    <property type="entry name" value="Phosphorylase Kinase, domain 1"/>
    <property type="match status" value="1"/>
</dbReference>
<dbReference type="AlphaFoldDB" id="A0A7J6X3U5"/>
<evidence type="ECO:0000256" key="13">
    <source>
        <dbReference type="ARBA" id="ARBA00023180"/>
    </source>
</evidence>
<evidence type="ECO:0000256" key="5">
    <source>
        <dbReference type="ARBA" id="ARBA00022527"/>
    </source>
</evidence>
<dbReference type="GO" id="GO:0005886">
    <property type="term" value="C:plasma membrane"/>
    <property type="evidence" value="ECO:0007669"/>
    <property type="project" value="UniProtKB-SubCell"/>
</dbReference>
<evidence type="ECO:0000256" key="10">
    <source>
        <dbReference type="ARBA" id="ARBA00022989"/>
    </source>
</evidence>
<dbReference type="InterPro" id="IPR000719">
    <property type="entry name" value="Prot_kinase_dom"/>
</dbReference>
<sequence length="395" mass="45367">MVDLDHLKQQVERRSKLYREDMDGWLHKVEDKQREMEEIQSKLNELKIHGFHLSNLNDRHQLNKRVIENLNAVNIIKEIGNACPESIRAILSEIEIGKPRAFSPADIMIITSHLSESNIIRSDLFGKVYKGKFHNGKQVSVKVLVNKDVSQEIFMSEVTTLSNTSHRHLTKLYGYCFEHSIIALVYEYMENGSFAEILFQNPHTVEWDKCYGIAIKTAKAIAYLHEGCDNQIIHHDIKASNVLLDNKFSPKVADFGVAKLIKDGRSHLTLTRTRGTPGYAAPEMWILSSRITCACDVYSFGMMLFEILGMRKHFQKGEVWFPQHVWNKFESGQLDDIIEECGISEKNKIKARTLALVALWCAQFKPRVRPSMSVVVQMLEMRIPVKNPPTNPFIK</sequence>
<keyword evidence="4" id="KW-1003">Cell membrane</keyword>
<evidence type="ECO:0000256" key="12">
    <source>
        <dbReference type="ARBA" id="ARBA00023170"/>
    </source>
</evidence>
<evidence type="ECO:0000256" key="7">
    <source>
        <dbReference type="ARBA" id="ARBA00022729"/>
    </source>
</evidence>
<dbReference type="SMART" id="SM00220">
    <property type="entry name" value="S_TKc"/>
    <property type="match status" value="1"/>
</dbReference>
<keyword evidence="7" id="KW-0732">Signal</keyword>
<dbReference type="PROSITE" id="PS50011">
    <property type="entry name" value="PROTEIN_KINASE_DOM"/>
    <property type="match status" value="1"/>
</dbReference>
<evidence type="ECO:0000256" key="11">
    <source>
        <dbReference type="ARBA" id="ARBA00023136"/>
    </source>
</evidence>
<keyword evidence="10" id="KW-1133">Transmembrane helix</keyword>
<dbReference type="Pfam" id="PF07714">
    <property type="entry name" value="PK_Tyr_Ser-Thr"/>
    <property type="match status" value="1"/>
</dbReference>
<dbReference type="FunFam" id="1.10.510.10:FF:000240">
    <property type="entry name" value="Lectin-domain containing receptor kinase A4.3"/>
    <property type="match status" value="1"/>
</dbReference>
<feature type="coiled-coil region" evidence="14">
    <location>
        <begin position="22"/>
        <end position="49"/>
    </location>
</feature>
<organism evidence="16 17">
    <name type="scientific">Thalictrum thalictroides</name>
    <name type="common">Rue-anemone</name>
    <name type="synonym">Anemone thalictroides</name>
    <dbReference type="NCBI Taxonomy" id="46969"/>
    <lineage>
        <taxon>Eukaryota</taxon>
        <taxon>Viridiplantae</taxon>
        <taxon>Streptophyta</taxon>
        <taxon>Embryophyta</taxon>
        <taxon>Tracheophyta</taxon>
        <taxon>Spermatophyta</taxon>
        <taxon>Magnoliopsida</taxon>
        <taxon>Ranunculales</taxon>
        <taxon>Ranunculaceae</taxon>
        <taxon>Thalictroideae</taxon>
        <taxon>Thalictrum</taxon>
    </lineage>
</organism>
<keyword evidence="9" id="KW-0067">ATP-binding</keyword>
<evidence type="ECO:0000256" key="1">
    <source>
        <dbReference type="ARBA" id="ARBA00004251"/>
    </source>
</evidence>
<accession>A0A7J6X3U5</accession>
<evidence type="ECO:0000256" key="3">
    <source>
        <dbReference type="ARBA" id="ARBA00010217"/>
    </source>
</evidence>
<dbReference type="InterPro" id="IPR045874">
    <property type="entry name" value="LRK10/LRL21-25-like"/>
</dbReference>
<evidence type="ECO:0000259" key="15">
    <source>
        <dbReference type="PROSITE" id="PS50011"/>
    </source>
</evidence>
<dbReference type="OrthoDB" id="10261027at2759"/>
<reference evidence="16 17" key="1">
    <citation type="submission" date="2020-06" db="EMBL/GenBank/DDBJ databases">
        <title>Transcriptomic and genomic resources for Thalictrum thalictroides and T. hernandezii: Facilitating candidate gene discovery in an emerging model plant lineage.</title>
        <authorList>
            <person name="Arias T."/>
            <person name="Riano-Pachon D.M."/>
            <person name="Di Stilio V.S."/>
        </authorList>
    </citation>
    <scope>NUCLEOTIDE SEQUENCE [LARGE SCALE GENOMIC DNA]</scope>
    <source>
        <strain evidence="17">cv. WT478/WT964</strain>
        <tissue evidence="16">Leaves</tissue>
    </source>
</reference>
<dbReference type="Proteomes" id="UP000554482">
    <property type="component" value="Unassembled WGS sequence"/>
</dbReference>
<evidence type="ECO:0000256" key="4">
    <source>
        <dbReference type="ARBA" id="ARBA00022475"/>
    </source>
</evidence>
<dbReference type="EMBL" id="JABWDY010006752">
    <property type="protein sequence ID" value="KAF5203458.1"/>
    <property type="molecule type" value="Genomic_DNA"/>
</dbReference>
<keyword evidence="5" id="KW-0808">Transferase</keyword>
<comment type="similarity">
    <text evidence="2">In the N-terminal section; belongs to the leguminous lectin family.</text>
</comment>
<evidence type="ECO:0000256" key="2">
    <source>
        <dbReference type="ARBA" id="ARBA00008536"/>
    </source>
</evidence>
<evidence type="ECO:0000313" key="16">
    <source>
        <dbReference type="EMBL" id="KAF5203458.1"/>
    </source>
</evidence>
<dbReference type="InterPro" id="IPR001245">
    <property type="entry name" value="Ser-Thr/Tyr_kinase_cat_dom"/>
</dbReference>
<dbReference type="InterPro" id="IPR008271">
    <property type="entry name" value="Ser/Thr_kinase_AS"/>
</dbReference>
<evidence type="ECO:0000256" key="14">
    <source>
        <dbReference type="SAM" id="Coils"/>
    </source>
</evidence>
<evidence type="ECO:0000256" key="6">
    <source>
        <dbReference type="ARBA" id="ARBA00022692"/>
    </source>
</evidence>
<keyword evidence="16" id="KW-0418">Kinase</keyword>
<keyword evidence="5" id="KW-0723">Serine/threonine-protein kinase</keyword>
<keyword evidence="17" id="KW-1185">Reference proteome</keyword>
<keyword evidence="6" id="KW-0812">Transmembrane</keyword>
<dbReference type="PANTHER" id="PTHR27009">
    <property type="entry name" value="RUST RESISTANCE KINASE LR10-RELATED"/>
    <property type="match status" value="1"/>
</dbReference>
<keyword evidence="12 16" id="KW-0675">Receptor</keyword>
<dbReference type="GO" id="GO:0004674">
    <property type="term" value="F:protein serine/threonine kinase activity"/>
    <property type="evidence" value="ECO:0007669"/>
    <property type="project" value="UniProtKB-KW"/>
</dbReference>
<keyword evidence="11" id="KW-0472">Membrane</keyword>
<dbReference type="GO" id="GO:0002229">
    <property type="term" value="P:defense response to oomycetes"/>
    <property type="evidence" value="ECO:0007669"/>
    <property type="project" value="UniProtKB-ARBA"/>
</dbReference>
<evidence type="ECO:0000313" key="17">
    <source>
        <dbReference type="Proteomes" id="UP000554482"/>
    </source>
</evidence>
<keyword evidence="13" id="KW-0325">Glycoprotein</keyword>
<dbReference type="GO" id="GO:0005524">
    <property type="term" value="F:ATP binding"/>
    <property type="evidence" value="ECO:0007669"/>
    <property type="project" value="UniProtKB-KW"/>
</dbReference>
<keyword evidence="8" id="KW-0547">Nucleotide-binding</keyword>
<proteinExistence type="inferred from homology"/>
<evidence type="ECO:0000256" key="8">
    <source>
        <dbReference type="ARBA" id="ARBA00022741"/>
    </source>
</evidence>
<comment type="subcellular location">
    <subcellularLocation>
        <location evidence="1">Cell membrane</location>
        <topology evidence="1">Single-pass type I membrane protein</topology>
    </subcellularLocation>
</comment>
<dbReference type="PROSITE" id="PS00108">
    <property type="entry name" value="PROTEIN_KINASE_ST"/>
    <property type="match status" value="1"/>
</dbReference>
<name>A0A7J6X3U5_THATH</name>
<dbReference type="InterPro" id="IPR011009">
    <property type="entry name" value="Kinase-like_dom_sf"/>
</dbReference>